<reference evidence="1 2" key="1">
    <citation type="submission" date="2019-07" db="EMBL/GenBank/DDBJ databases">
        <title>Genomic Encyclopedia of Archaeal and Bacterial Type Strains, Phase II (KMG-II): from individual species to whole genera.</title>
        <authorList>
            <person name="Goeker M."/>
        </authorList>
    </citation>
    <scope>NUCLEOTIDE SEQUENCE [LARGE SCALE GENOMIC DNA]</scope>
    <source>
        <strain evidence="1 2">DSM 18850</strain>
    </source>
</reference>
<keyword evidence="2" id="KW-1185">Reference proteome</keyword>
<evidence type="ECO:0000313" key="1">
    <source>
        <dbReference type="EMBL" id="TYP87752.1"/>
    </source>
</evidence>
<dbReference type="AlphaFoldDB" id="A0A5S5CYV7"/>
<accession>A0A5S5CYV7</accession>
<evidence type="ECO:0000313" key="2">
    <source>
        <dbReference type="Proteomes" id="UP000325105"/>
    </source>
</evidence>
<comment type="caution">
    <text evidence="1">The sequence shown here is derived from an EMBL/GenBank/DDBJ whole genome shotgun (WGS) entry which is preliminary data.</text>
</comment>
<dbReference type="Proteomes" id="UP000325105">
    <property type="component" value="Unassembled WGS sequence"/>
</dbReference>
<name>A0A5S5CYV7_9SPHI</name>
<proteinExistence type="predicted"/>
<gene>
    <name evidence="1" type="ORF">BC792_1344</name>
</gene>
<dbReference type="EMBL" id="VNHX01000034">
    <property type="protein sequence ID" value="TYP87752.1"/>
    <property type="molecule type" value="Genomic_DNA"/>
</dbReference>
<protein>
    <submittedName>
        <fullName evidence="1">Uncharacterized protein</fullName>
    </submittedName>
</protein>
<organism evidence="1 2">
    <name type="scientific">Sphingobacterium allocomposti</name>
    <dbReference type="NCBI Taxonomy" id="415956"/>
    <lineage>
        <taxon>Bacteria</taxon>
        <taxon>Pseudomonadati</taxon>
        <taxon>Bacteroidota</taxon>
        <taxon>Sphingobacteriia</taxon>
        <taxon>Sphingobacteriales</taxon>
        <taxon>Sphingobacteriaceae</taxon>
        <taxon>Sphingobacterium</taxon>
    </lineage>
</organism>
<dbReference type="OrthoDB" id="853624at2"/>
<sequence>MKITSILQKNAMAIVAMATIVGFSAFKIGSEAQQSNRYEVNNGQIVSSTPLETPPSDDPTADCSTQKTANMCAIQIELEDGQPFPSTVAEAEANHNVLDEAYRD</sequence>
<dbReference type="RefSeq" id="WP_148910314.1">
    <property type="nucleotide sequence ID" value="NZ_VNHX01000034.1"/>
</dbReference>